<sequence>MAFCDVTKREGETMPKPRLRWLAGLAGVLLLVVAAGLPQGVRAEYGDVVINNYSEAAGMRPVIFPHWFHRIRFRCKVCHADLGFKFKAGGNEINMLKIIDGEFCGACHNGEIAWSPENCNLCHSGKPGLKTQIHKSTVQTLVAPVQAGGKK</sequence>
<dbReference type="InterPro" id="IPR036280">
    <property type="entry name" value="Multihaem_cyt_sf"/>
</dbReference>
<dbReference type="EMBL" id="RJVI01000002">
    <property type="protein sequence ID" value="ROR32920.1"/>
    <property type="molecule type" value="Genomic_DNA"/>
</dbReference>
<dbReference type="InterPro" id="IPR026352">
    <property type="entry name" value="Nanowire_3heme"/>
</dbReference>
<evidence type="ECO:0000313" key="2">
    <source>
        <dbReference type="EMBL" id="ROR32920.1"/>
    </source>
</evidence>
<comment type="caution">
    <text evidence="2">The sequence shown here is derived from an EMBL/GenBank/DDBJ whole genome shotgun (WGS) entry which is preliminary data.</text>
</comment>
<keyword evidence="3" id="KW-1185">Reference proteome</keyword>
<name>A0A3N1Y276_9GAMM</name>
<organism evidence="2 3">
    <name type="scientific">Inmirania thermothiophila</name>
    <dbReference type="NCBI Taxonomy" id="1750597"/>
    <lineage>
        <taxon>Bacteria</taxon>
        <taxon>Pseudomonadati</taxon>
        <taxon>Pseudomonadota</taxon>
        <taxon>Gammaproteobacteria</taxon>
        <taxon>Chromatiales</taxon>
        <taxon>Ectothiorhodospiraceae</taxon>
        <taxon>Inmirania</taxon>
    </lineage>
</organism>
<proteinExistence type="predicted"/>
<reference evidence="2 3" key="1">
    <citation type="submission" date="2018-11" db="EMBL/GenBank/DDBJ databases">
        <title>Genomic Encyclopedia of Type Strains, Phase IV (KMG-IV): sequencing the most valuable type-strain genomes for metagenomic binning, comparative biology and taxonomic classification.</title>
        <authorList>
            <person name="Goeker M."/>
        </authorList>
    </citation>
    <scope>NUCLEOTIDE SEQUENCE [LARGE SCALE GENOMIC DNA]</scope>
    <source>
        <strain evidence="2 3">DSM 100275</strain>
    </source>
</reference>
<accession>A0A3N1Y276</accession>
<dbReference type="Gene3D" id="3.90.10.10">
    <property type="entry name" value="Cytochrome C3"/>
    <property type="match status" value="1"/>
</dbReference>
<dbReference type="InterPro" id="IPR029467">
    <property type="entry name" value="Cyt_c7-like"/>
</dbReference>
<dbReference type="AlphaFoldDB" id="A0A3N1Y276"/>
<dbReference type="Pfam" id="PF14522">
    <property type="entry name" value="Cytochrome_C7"/>
    <property type="match status" value="1"/>
</dbReference>
<gene>
    <name evidence="2" type="ORF">EDC57_2135</name>
</gene>
<dbReference type="SUPFAM" id="SSF48695">
    <property type="entry name" value="Multiheme cytochromes"/>
    <property type="match status" value="1"/>
</dbReference>
<dbReference type="Proteomes" id="UP000276634">
    <property type="component" value="Unassembled WGS sequence"/>
</dbReference>
<dbReference type="NCBIfam" id="TIGR04257">
    <property type="entry name" value="nanowire_3heme"/>
    <property type="match status" value="1"/>
</dbReference>
<evidence type="ECO:0000259" key="1">
    <source>
        <dbReference type="Pfam" id="PF14522"/>
    </source>
</evidence>
<protein>
    <submittedName>
        <fullName evidence="2">C(7)-type cytochrome triheme protein</fullName>
    </submittedName>
</protein>
<evidence type="ECO:0000313" key="3">
    <source>
        <dbReference type="Proteomes" id="UP000276634"/>
    </source>
</evidence>
<feature type="domain" description="Cytochrome c7-like" evidence="1">
    <location>
        <begin position="62"/>
        <end position="124"/>
    </location>
</feature>